<feature type="region of interest" description="Disordered" evidence="1">
    <location>
        <begin position="46"/>
        <end position="74"/>
    </location>
</feature>
<keyword evidence="3" id="KW-1185">Reference proteome</keyword>
<reference evidence="2 3" key="1">
    <citation type="journal article" date="2024" name="BMC Genomics">
        <title>De novo assembly and annotation of Popillia japonica's genome with initial clues to its potential as an invasive pest.</title>
        <authorList>
            <person name="Cucini C."/>
            <person name="Boschi S."/>
            <person name="Funari R."/>
            <person name="Cardaioli E."/>
            <person name="Iannotti N."/>
            <person name="Marturano G."/>
            <person name="Paoli F."/>
            <person name="Bruttini M."/>
            <person name="Carapelli A."/>
            <person name="Frati F."/>
            <person name="Nardi F."/>
        </authorList>
    </citation>
    <scope>NUCLEOTIDE SEQUENCE [LARGE SCALE GENOMIC DNA]</scope>
    <source>
        <strain evidence="2">DMR45628</strain>
    </source>
</reference>
<comment type="caution">
    <text evidence="2">The sequence shown here is derived from an EMBL/GenBank/DDBJ whole genome shotgun (WGS) entry which is preliminary data.</text>
</comment>
<name>A0AAW1M1V1_POPJA</name>
<gene>
    <name evidence="2" type="ORF">QE152_g8642</name>
</gene>
<evidence type="ECO:0000256" key="1">
    <source>
        <dbReference type="SAM" id="MobiDB-lite"/>
    </source>
</evidence>
<evidence type="ECO:0000313" key="2">
    <source>
        <dbReference type="EMBL" id="KAK9739880.1"/>
    </source>
</evidence>
<proteinExistence type="predicted"/>
<dbReference type="EMBL" id="JASPKY010000070">
    <property type="protein sequence ID" value="KAK9739880.1"/>
    <property type="molecule type" value="Genomic_DNA"/>
</dbReference>
<evidence type="ECO:0000313" key="3">
    <source>
        <dbReference type="Proteomes" id="UP001458880"/>
    </source>
</evidence>
<organism evidence="2 3">
    <name type="scientific">Popillia japonica</name>
    <name type="common">Japanese beetle</name>
    <dbReference type="NCBI Taxonomy" id="7064"/>
    <lineage>
        <taxon>Eukaryota</taxon>
        <taxon>Metazoa</taxon>
        <taxon>Ecdysozoa</taxon>
        <taxon>Arthropoda</taxon>
        <taxon>Hexapoda</taxon>
        <taxon>Insecta</taxon>
        <taxon>Pterygota</taxon>
        <taxon>Neoptera</taxon>
        <taxon>Endopterygota</taxon>
        <taxon>Coleoptera</taxon>
        <taxon>Polyphaga</taxon>
        <taxon>Scarabaeiformia</taxon>
        <taxon>Scarabaeidae</taxon>
        <taxon>Rutelinae</taxon>
        <taxon>Popillia</taxon>
    </lineage>
</organism>
<dbReference type="AlphaFoldDB" id="A0AAW1M1V1"/>
<sequence length="100" mass="10714">MPSSQDQNDIASATEFSASSRNIVDATSLLSAQQDSELLETLRPLGNVDSTEMPGPSHQAIEVLQTPGPSHQDANLQTPTHIQFAFTVTPEDISACHNLL</sequence>
<protein>
    <submittedName>
        <fullName evidence="2">Uncharacterized protein</fullName>
    </submittedName>
</protein>
<accession>A0AAW1M1V1</accession>
<dbReference type="Proteomes" id="UP001458880">
    <property type="component" value="Unassembled WGS sequence"/>
</dbReference>